<proteinExistence type="inferred from homology"/>
<dbReference type="PANTHER" id="PTHR11923:SF51">
    <property type="entry name" value="LYSOSOME MEMBRANE PROTEIN 2"/>
    <property type="match status" value="1"/>
</dbReference>
<keyword evidence="4" id="KW-1133">Transmembrane helix</keyword>
<dbReference type="AlphaFoldDB" id="A0A0R3S5K1"/>
<keyword evidence="6" id="KW-0325">Glycoprotein</keyword>
<dbReference type="Pfam" id="PF01130">
    <property type="entry name" value="CD36"/>
    <property type="match status" value="1"/>
</dbReference>
<keyword evidence="7" id="KW-1185">Reference proteome</keyword>
<dbReference type="PANTHER" id="PTHR11923">
    <property type="entry name" value="SCAVENGER RECEPTOR CLASS B TYPE-1 SR-B1"/>
    <property type="match status" value="1"/>
</dbReference>
<keyword evidence="3" id="KW-0812">Transmembrane</keyword>
<evidence type="ECO:0000256" key="6">
    <source>
        <dbReference type="ARBA" id="ARBA00023180"/>
    </source>
</evidence>
<evidence type="ECO:0000256" key="1">
    <source>
        <dbReference type="ARBA" id="ARBA00004370"/>
    </source>
</evidence>
<organism evidence="7 8">
    <name type="scientific">Elaeophora elaphi</name>
    <dbReference type="NCBI Taxonomy" id="1147741"/>
    <lineage>
        <taxon>Eukaryota</taxon>
        <taxon>Metazoa</taxon>
        <taxon>Ecdysozoa</taxon>
        <taxon>Nematoda</taxon>
        <taxon>Chromadorea</taxon>
        <taxon>Rhabditida</taxon>
        <taxon>Spirurina</taxon>
        <taxon>Spiruromorpha</taxon>
        <taxon>Filarioidea</taxon>
        <taxon>Onchocercidae</taxon>
        <taxon>Elaeophora</taxon>
    </lineage>
</organism>
<dbReference type="InterPro" id="IPR002159">
    <property type="entry name" value="CD36_fam"/>
</dbReference>
<evidence type="ECO:0000256" key="5">
    <source>
        <dbReference type="ARBA" id="ARBA00023136"/>
    </source>
</evidence>
<dbReference type="STRING" id="1147741.A0A0R3S5K1"/>
<evidence type="ECO:0000313" key="8">
    <source>
        <dbReference type="WBParaSite" id="EEL_0001007001-mRNA-1"/>
    </source>
</evidence>
<dbReference type="GO" id="GO:0005044">
    <property type="term" value="F:scavenger receptor activity"/>
    <property type="evidence" value="ECO:0007669"/>
    <property type="project" value="TreeGrafter"/>
</dbReference>
<evidence type="ECO:0000313" key="7">
    <source>
        <dbReference type="Proteomes" id="UP000050640"/>
    </source>
</evidence>
<evidence type="ECO:0000256" key="3">
    <source>
        <dbReference type="ARBA" id="ARBA00022692"/>
    </source>
</evidence>
<evidence type="ECO:0000256" key="4">
    <source>
        <dbReference type="ARBA" id="ARBA00022989"/>
    </source>
</evidence>
<name>A0A0R3S5K1_9BILA</name>
<reference evidence="8" key="1">
    <citation type="submission" date="2017-02" db="UniProtKB">
        <authorList>
            <consortium name="WormBaseParasite"/>
        </authorList>
    </citation>
    <scope>IDENTIFICATION</scope>
</reference>
<comment type="similarity">
    <text evidence="2">Belongs to the CD36 family.</text>
</comment>
<comment type="subcellular location">
    <subcellularLocation>
        <location evidence="1">Membrane</location>
    </subcellularLocation>
</comment>
<dbReference type="Proteomes" id="UP000050640">
    <property type="component" value="Unplaced"/>
</dbReference>
<dbReference type="GO" id="GO:0005737">
    <property type="term" value="C:cytoplasm"/>
    <property type="evidence" value="ECO:0007669"/>
    <property type="project" value="TreeGrafter"/>
</dbReference>
<dbReference type="WBParaSite" id="EEL_0001007001-mRNA-1">
    <property type="protein sequence ID" value="EEL_0001007001-mRNA-1"/>
    <property type="gene ID" value="EEL_0001007001"/>
</dbReference>
<dbReference type="GO" id="GO:0016020">
    <property type="term" value="C:membrane"/>
    <property type="evidence" value="ECO:0007669"/>
    <property type="project" value="UniProtKB-SubCell"/>
</dbReference>
<keyword evidence="5" id="KW-0472">Membrane</keyword>
<evidence type="ECO:0000256" key="2">
    <source>
        <dbReference type="ARBA" id="ARBA00010532"/>
    </source>
</evidence>
<accession>A0A0R3S5K1</accession>
<sequence length="137" mass="15282">MKYSTHNSRSIYLRFDKSVMHGQIPTYRFVIPAAVYDPFLPENKGFCNQETPRYFDSGVQPQGCLPAGMLDIGRTKSGSPPVYLSGVHFYQSPPQIYQNFTGFQHPDNSDASYLDIEPYTGVIVSAFAASQINIGMS</sequence>
<protein>
    <submittedName>
        <fullName evidence="8">DUF1996 domain-containing protein</fullName>
    </submittedName>
</protein>